<dbReference type="EMBL" id="KZ503459">
    <property type="protein sequence ID" value="PKU63892.1"/>
    <property type="molecule type" value="Genomic_DNA"/>
</dbReference>
<dbReference type="Proteomes" id="UP000233837">
    <property type="component" value="Unassembled WGS sequence"/>
</dbReference>
<reference evidence="1 2" key="2">
    <citation type="journal article" date="2017" name="Nature">
        <title>The Apostasia genome and the evolution of orchids.</title>
        <authorList>
            <person name="Zhang G.Q."/>
            <person name="Liu K.W."/>
            <person name="Li Z."/>
            <person name="Lohaus R."/>
            <person name="Hsiao Y.Y."/>
            <person name="Niu S.C."/>
            <person name="Wang J.Y."/>
            <person name="Lin Y.C."/>
            <person name="Xu Q."/>
            <person name="Chen L.J."/>
            <person name="Yoshida K."/>
            <person name="Fujiwara S."/>
            <person name="Wang Z.W."/>
            <person name="Zhang Y.Q."/>
            <person name="Mitsuda N."/>
            <person name="Wang M."/>
            <person name="Liu G.H."/>
            <person name="Pecoraro L."/>
            <person name="Huang H.X."/>
            <person name="Xiao X.J."/>
            <person name="Lin M."/>
            <person name="Wu X.Y."/>
            <person name="Wu W.L."/>
            <person name="Chen Y.Y."/>
            <person name="Chang S.B."/>
            <person name="Sakamoto S."/>
            <person name="Ohme-Takagi M."/>
            <person name="Yagi M."/>
            <person name="Zeng S.J."/>
            <person name="Shen C.Y."/>
            <person name="Yeh C.M."/>
            <person name="Luo Y.B."/>
            <person name="Tsai W.C."/>
            <person name="Van de Peer Y."/>
            <person name="Liu Z.J."/>
        </authorList>
    </citation>
    <scope>NUCLEOTIDE SEQUENCE [LARGE SCALE GENOMIC DNA]</scope>
    <source>
        <tissue evidence="1">The whole plant</tissue>
    </source>
</reference>
<evidence type="ECO:0000313" key="1">
    <source>
        <dbReference type="EMBL" id="PKU63892.1"/>
    </source>
</evidence>
<evidence type="ECO:0000313" key="2">
    <source>
        <dbReference type="Proteomes" id="UP000233837"/>
    </source>
</evidence>
<gene>
    <name evidence="1" type="ORF">MA16_Dca009876</name>
</gene>
<reference evidence="1 2" key="1">
    <citation type="journal article" date="2016" name="Sci. Rep.">
        <title>The Dendrobium catenatum Lindl. genome sequence provides insights into polysaccharide synthase, floral development and adaptive evolution.</title>
        <authorList>
            <person name="Zhang G.Q."/>
            <person name="Xu Q."/>
            <person name="Bian C."/>
            <person name="Tsai W.C."/>
            <person name="Yeh C.M."/>
            <person name="Liu K.W."/>
            <person name="Yoshida K."/>
            <person name="Zhang L.S."/>
            <person name="Chang S.B."/>
            <person name="Chen F."/>
            <person name="Shi Y."/>
            <person name="Su Y.Y."/>
            <person name="Zhang Y.Q."/>
            <person name="Chen L.J."/>
            <person name="Yin Y."/>
            <person name="Lin M."/>
            <person name="Huang H."/>
            <person name="Deng H."/>
            <person name="Wang Z.W."/>
            <person name="Zhu S.L."/>
            <person name="Zhao X."/>
            <person name="Deng C."/>
            <person name="Niu S.C."/>
            <person name="Huang J."/>
            <person name="Wang M."/>
            <person name="Liu G.H."/>
            <person name="Yang H.J."/>
            <person name="Xiao X.J."/>
            <person name="Hsiao Y.Y."/>
            <person name="Wu W.L."/>
            <person name="Chen Y.Y."/>
            <person name="Mitsuda N."/>
            <person name="Ohme-Takagi M."/>
            <person name="Luo Y.B."/>
            <person name="Van de Peer Y."/>
            <person name="Liu Z.J."/>
        </authorList>
    </citation>
    <scope>NUCLEOTIDE SEQUENCE [LARGE SCALE GENOMIC DNA]</scope>
    <source>
        <tissue evidence="1">The whole plant</tissue>
    </source>
</reference>
<accession>A0A2I0VKF4</accession>
<sequence>MKVVKWSPNLDVEVDSPIVPIWVSFPLLRPRLFSPRILFGLGSLFGLPLKSDMATASGSRPSMARILVEMDVTKKHVDKIWVGSVESGCSDCKFR</sequence>
<dbReference type="PANTHER" id="PTHR31286:SF179">
    <property type="entry name" value="RNASE H TYPE-1 DOMAIN-CONTAINING PROTEIN"/>
    <property type="match status" value="1"/>
</dbReference>
<dbReference type="AlphaFoldDB" id="A0A2I0VKF4"/>
<protein>
    <submittedName>
        <fullName evidence="1">Uncharacterized protein</fullName>
    </submittedName>
</protein>
<dbReference type="PANTHER" id="PTHR31286">
    <property type="entry name" value="GLYCINE-RICH CELL WALL STRUCTURAL PROTEIN 1.8-LIKE"/>
    <property type="match status" value="1"/>
</dbReference>
<name>A0A2I0VKF4_9ASPA</name>
<keyword evidence="2" id="KW-1185">Reference proteome</keyword>
<dbReference type="InterPro" id="IPR040256">
    <property type="entry name" value="At4g02000-like"/>
</dbReference>
<proteinExistence type="predicted"/>
<organism evidence="1 2">
    <name type="scientific">Dendrobium catenatum</name>
    <dbReference type="NCBI Taxonomy" id="906689"/>
    <lineage>
        <taxon>Eukaryota</taxon>
        <taxon>Viridiplantae</taxon>
        <taxon>Streptophyta</taxon>
        <taxon>Embryophyta</taxon>
        <taxon>Tracheophyta</taxon>
        <taxon>Spermatophyta</taxon>
        <taxon>Magnoliopsida</taxon>
        <taxon>Liliopsida</taxon>
        <taxon>Asparagales</taxon>
        <taxon>Orchidaceae</taxon>
        <taxon>Epidendroideae</taxon>
        <taxon>Malaxideae</taxon>
        <taxon>Dendrobiinae</taxon>
        <taxon>Dendrobium</taxon>
    </lineage>
</organism>